<evidence type="ECO:0000313" key="11">
    <source>
        <dbReference type="Proteomes" id="UP000278222"/>
    </source>
</evidence>
<evidence type="ECO:0000256" key="3">
    <source>
        <dbReference type="ARBA" id="ARBA00022505"/>
    </source>
</evidence>
<evidence type="ECO:0000256" key="6">
    <source>
        <dbReference type="ARBA" id="ARBA00023002"/>
    </source>
</evidence>
<organism evidence="10 11">
    <name type="scientific">Stella humosa</name>
    <dbReference type="NCBI Taxonomy" id="94"/>
    <lineage>
        <taxon>Bacteria</taxon>
        <taxon>Pseudomonadati</taxon>
        <taxon>Pseudomonadota</taxon>
        <taxon>Alphaproteobacteria</taxon>
        <taxon>Rhodospirillales</taxon>
        <taxon>Stellaceae</taxon>
        <taxon>Stella</taxon>
    </lineage>
</organism>
<evidence type="ECO:0000313" key="10">
    <source>
        <dbReference type="EMBL" id="ROP81100.1"/>
    </source>
</evidence>
<dbReference type="InterPro" id="IPR041954">
    <property type="entry name" value="CT_DMSOR/BSOR/TMAOR"/>
</dbReference>
<dbReference type="InterPro" id="IPR006657">
    <property type="entry name" value="MoPterin_dinucl-bd_dom"/>
</dbReference>
<dbReference type="GO" id="GO:0016491">
    <property type="term" value="F:oxidoreductase activity"/>
    <property type="evidence" value="ECO:0007669"/>
    <property type="project" value="UniProtKB-KW"/>
</dbReference>
<dbReference type="InterPro" id="IPR006656">
    <property type="entry name" value="Mopterin_OxRdtase"/>
</dbReference>
<feature type="domain" description="Molybdopterin oxidoreductase" evidence="7">
    <location>
        <begin position="53"/>
        <end position="508"/>
    </location>
</feature>
<dbReference type="CDD" id="cd02769">
    <property type="entry name" value="MopB_DMSOR-BSOR-TMAOR"/>
    <property type="match status" value="1"/>
</dbReference>
<dbReference type="Gene3D" id="2.40.40.20">
    <property type="match status" value="1"/>
</dbReference>
<dbReference type="Pfam" id="PF18364">
    <property type="entry name" value="Molybdopterin_N"/>
    <property type="match status" value="1"/>
</dbReference>
<keyword evidence="11" id="KW-1185">Reference proteome</keyword>
<keyword evidence="6" id="KW-0560">Oxidoreductase</keyword>
<dbReference type="RefSeq" id="WP_123695619.1">
    <property type="nucleotide sequence ID" value="NZ_AP019700.1"/>
</dbReference>
<evidence type="ECO:0000256" key="1">
    <source>
        <dbReference type="ARBA" id="ARBA00001942"/>
    </source>
</evidence>
<dbReference type="GO" id="GO:0030151">
    <property type="term" value="F:molybdenum ion binding"/>
    <property type="evidence" value="ECO:0007669"/>
    <property type="project" value="TreeGrafter"/>
</dbReference>
<keyword evidence="3" id="KW-0500">Molybdenum</keyword>
<dbReference type="InterPro" id="IPR041460">
    <property type="entry name" value="Molybdopterin_N"/>
</dbReference>
<dbReference type="AlphaFoldDB" id="A0A3N1KRU2"/>
<evidence type="ECO:0000256" key="2">
    <source>
        <dbReference type="ARBA" id="ARBA00010312"/>
    </source>
</evidence>
<comment type="cofactor">
    <cofactor evidence="1">
        <name>Mo-bis(molybdopterin guanine dinucleotide)</name>
        <dbReference type="ChEBI" id="CHEBI:60539"/>
    </cofactor>
</comment>
<dbReference type="GO" id="GO:0009055">
    <property type="term" value="F:electron transfer activity"/>
    <property type="evidence" value="ECO:0007669"/>
    <property type="project" value="TreeGrafter"/>
</dbReference>
<dbReference type="GO" id="GO:0009061">
    <property type="term" value="P:anaerobic respiration"/>
    <property type="evidence" value="ECO:0007669"/>
    <property type="project" value="TreeGrafter"/>
</dbReference>
<dbReference type="SUPFAM" id="SSF50692">
    <property type="entry name" value="ADC-like"/>
    <property type="match status" value="1"/>
</dbReference>
<protein>
    <submittedName>
        <fullName evidence="10">Biotin/methionine sulfoxide reductase</fullName>
    </submittedName>
</protein>
<dbReference type="Pfam" id="PF01568">
    <property type="entry name" value="Molydop_binding"/>
    <property type="match status" value="1"/>
</dbReference>
<evidence type="ECO:0000259" key="8">
    <source>
        <dbReference type="Pfam" id="PF01568"/>
    </source>
</evidence>
<dbReference type="EMBL" id="RJKX01000019">
    <property type="protein sequence ID" value="ROP81100.1"/>
    <property type="molecule type" value="Genomic_DNA"/>
</dbReference>
<keyword evidence="5" id="KW-0574">Periplasm</keyword>
<evidence type="ECO:0000259" key="9">
    <source>
        <dbReference type="Pfam" id="PF18364"/>
    </source>
</evidence>
<dbReference type="PANTHER" id="PTHR43742">
    <property type="entry name" value="TRIMETHYLAMINE-N-OXIDE REDUCTASE"/>
    <property type="match status" value="1"/>
</dbReference>
<proteinExistence type="inferred from homology"/>
<dbReference type="OrthoDB" id="9759518at2"/>
<dbReference type="GO" id="GO:0030288">
    <property type="term" value="C:outer membrane-bounded periplasmic space"/>
    <property type="evidence" value="ECO:0007669"/>
    <property type="project" value="TreeGrafter"/>
</dbReference>
<dbReference type="Gene3D" id="3.90.55.10">
    <property type="entry name" value="Dimethylsulfoxide Reductase, domain 3"/>
    <property type="match status" value="1"/>
</dbReference>
<dbReference type="Pfam" id="PF00384">
    <property type="entry name" value="Molybdopterin"/>
    <property type="match status" value="1"/>
</dbReference>
<dbReference type="Gene3D" id="3.40.50.740">
    <property type="match status" value="1"/>
</dbReference>
<sequence>MDDGAIRVSHSSHWGAFTAWKSGDGIAVAPHPADPDPSPLLANVPQAARHAARIAQPMVRRGWLERGPGPDPMRGRDEFVPMAWDDVLDRLAAELTRVYDGPGAEAVYGGSYGWSSAGRFHHAQSQVHRFLNLMGGYIRSVNSYSAGAASVILPRVLGNFVDYARRNVPWTHLEKYTDLVVSFGGMAIKNATVGSGGTSKHLARGHMAAARQRGAEFVVIGPLRDDLPEEAGAEWLPIAPGTDTALMLGIAHTLVADGLHDRAFLDRFCEGYPVFEDYLTGRSDGVAKDAAWAAPICGMPADDIAALARRMAGRRTLVVVSQSLQRAEHGEQPIWMALVLASMLGQVGLEGGGFSYGLGSIANIGKAALDVPTPTLSQGQNPIRPFIPVARISDMLLQPGVEFDYDGRRMTYPAIKLVYWAGGNPFHHHQDLARLRRAFAAVDTLVVQDSVWTATARHADIVLPATVTLERDDIGAAAFDPTMVAMKQVLEPFGQARDDYTIFAELSRRLGIEQEFTEGRTAGEWLRHLYEPTRKAIAAREGSAPDFDQFWAAGEMTLPTAPEDGGPTRAFRLDPEGAPLPTPSGRVEIYSSTIAGFGYADCPGHPTWMAPTDGVGSAAIGKWPLQLVANQPATRLHSQLDFGGYSQDSKVRGREPIRIHPDDAAARGIAEGDVVRLFNDRGACLAGAQLSRDVRPGVVQLATGAWYDPVDAAEDNPLCVHGNPNVLTRDVGTSSLAQGCTGQLTCVQVERFAGNLPPIRAFDPPAAD</sequence>
<accession>A0A3N1KRU2</accession>
<dbReference type="Proteomes" id="UP000278222">
    <property type="component" value="Unassembled WGS sequence"/>
</dbReference>
<comment type="similarity">
    <text evidence="2">Belongs to the prokaryotic molybdopterin-containing oxidoreductase family.</text>
</comment>
<name>A0A3N1KRU2_9PROT</name>
<gene>
    <name evidence="10" type="ORF">EDC65_5435</name>
</gene>
<keyword evidence="4" id="KW-0479">Metal-binding</keyword>
<reference evidence="10 11" key="1">
    <citation type="submission" date="2018-11" db="EMBL/GenBank/DDBJ databases">
        <title>Genomic Encyclopedia of Type Strains, Phase IV (KMG-IV): sequencing the most valuable type-strain genomes for metagenomic binning, comparative biology and taxonomic classification.</title>
        <authorList>
            <person name="Goeker M."/>
        </authorList>
    </citation>
    <scope>NUCLEOTIDE SEQUENCE [LARGE SCALE GENOMIC DNA]</scope>
    <source>
        <strain evidence="10 11">DSM 5900</strain>
    </source>
</reference>
<evidence type="ECO:0000259" key="7">
    <source>
        <dbReference type="Pfam" id="PF00384"/>
    </source>
</evidence>
<evidence type="ECO:0000256" key="5">
    <source>
        <dbReference type="ARBA" id="ARBA00022764"/>
    </source>
</evidence>
<dbReference type="FunFam" id="2.40.40.20:FF:000009">
    <property type="entry name" value="Biotin sulfoxide reductase 2"/>
    <property type="match status" value="1"/>
</dbReference>
<dbReference type="InterPro" id="IPR006655">
    <property type="entry name" value="Mopterin_OxRdtase_prok_CS"/>
</dbReference>
<dbReference type="PANTHER" id="PTHR43742:SF10">
    <property type="entry name" value="TRIMETHYLAMINE-N-OXIDE REDUCTASE 2"/>
    <property type="match status" value="1"/>
</dbReference>
<dbReference type="Gene3D" id="3.40.228.10">
    <property type="entry name" value="Dimethylsulfoxide Reductase, domain 2"/>
    <property type="match status" value="1"/>
</dbReference>
<dbReference type="SUPFAM" id="SSF53706">
    <property type="entry name" value="Formate dehydrogenase/DMSO reductase, domains 1-3"/>
    <property type="match status" value="1"/>
</dbReference>
<dbReference type="CDD" id="cd02793">
    <property type="entry name" value="MopB_CT_DMSOR-BSOR-TMAOR"/>
    <property type="match status" value="1"/>
</dbReference>
<evidence type="ECO:0000256" key="4">
    <source>
        <dbReference type="ARBA" id="ARBA00022723"/>
    </source>
</evidence>
<feature type="domain" description="Molybdopterin oxidoreductase N-terminal" evidence="9">
    <location>
        <begin position="10"/>
        <end position="47"/>
    </location>
</feature>
<dbReference type="InterPro" id="IPR050612">
    <property type="entry name" value="Prok_Mopterin_Oxidored"/>
</dbReference>
<comment type="caution">
    <text evidence="10">The sequence shown here is derived from an EMBL/GenBank/DDBJ whole genome shotgun (WGS) entry which is preliminary data.</text>
</comment>
<dbReference type="PROSITE" id="PS00932">
    <property type="entry name" value="MOLYBDOPTERIN_PROK_3"/>
    <property type="match status" value="1"/>
</dbReference>
<dbReference type="InterPro" id="IPR009010">
    <property type="entry name" value="Asp_de-COase-like_dom_sf"/>
</dbReference>
<dbReference type="GO" id="GO:0043546">
    <property type="term" value="F:molybdopterin cofactor binding"/>
    <property type="evidence" value="ECO:0007669"/>
    <property type="project" value="InterPro"/>
</dbReference>
<feature type="domain" description="Molybdopterin dinucleotide-binding" evidence="8">
    <location>
        <begin position="625"/>
        <end position="739"/>
    </location>
</feature>